<proteinExistence type="predicted"/>
<organism evidence="2 3">
    <name type="scientific">Neorhizobium alkalisoli</name>
    <dbReference type="NCBI Taxonomy" id="528178"/>
    <lineage>
        <taxon>Bacteria</taxon>
        <taxon>Pseudomonadati</taxon>
        <taxon>Pseudomonadota</taxon>
        <taxon>Alphaproteobacteria</taxon>
        <taxon>Hyphomicrobiales</taxon>
        <taxon>Rhizobiaceae</taxon>
        <taxon>Rhizobium/Agrobacterium group</taxon>
        <taxon>Neorhizobium</taxon>
    </lineage>
</organism>
<sequence>MRRENGAGALLSHTEKGMPVAVDSLLDNPELLKRFGITRLCDVTGLDTIGVPVWAAVQPNSRSLSVSQGKGLDTRQAKVSAVMEAVENAVAEDTQKHIREHGSIAAMLQRGMRLVPLEELARVNPGELDPDRGRAWVAGYSARDGGIVHAPFELIGMDFRADFPWDRQAFQMSSQGIAAGTDPDRTILHALLELVEHDASFAAGAFETRRLGMGRIAFSQSGHQALDTLLGQLEKAGLEVRFFDMTSSNRLPVVLAAIPRAVAADHGPGLRISAGTACRLTLQEAATAALLEAIQSRLTDISGARDDLSAQRYVFDRAAEEWSQPSPALPLSSLAAPIDFGDEDAETPLWRRVADHLFTAGVDDIYVFPLDTGMPGISVVRVLASGLAAAGGSLNRFSASALDSFLKR</sequence>
<dbReference type="EMBL" id="VIWP01000001">
    <property type="protein sequence ID" value="TWF58436.1"/>
    <property type="molecule type" value="Genomic_DNA"/>
</dbReference>
<dbReference type="Gene3D" id="3.30.1330.230">
    <property type="match status" value="1"/>
</dbReference>
<dbReference type="AlphaFoldDB" id="A0A561R767"/>
<keyword evidence="2" id="KW-0808">Transferase</keyword>
<reference evidence="2 3" key="1">
    <citation type="submission" date="2019-06" db="EMBL/GenBank/DDBJ databases">
        <title>Sorghum-associated microbial communities from plants grown in Nebraska, USA.</title>
        <authorList>
            <person name="Schachtman D."/>
        </authorList>
    </citation>
    <scope>NUCLEOTIDE SEQUENCE [LARGE SCALE GENOMIC DNA]</scope>
    <source>
        <strain evidence="2 3">1225</strain>
    </source>
</reference>
<keyword evidence="2" id="KW-0687">Ribonucleoprotein</keyword>
<dbReference type="GO" id="GO:0005840">
    <property type="term" value="C:ribosome"/>
    <property type="evidence" value="ECO:0007669"/>
    <property type="project" value="UniProtKB-KW"/>
</dbReference>
<evidence type="ECO:0000313" key="2">
    <source>
        <dbReference type="EMBL" id="TWF58436.1"/>
    </source>
</evidence>
<dbReference type="PANTHER" id="PTHR37809:SF1">
    <property type="entry name" value="RIBOSOMAL PROTEIN S12 METHYLTHIOTRANSFERASE ACCESSORY FACTOR YCAO"/>
    <property type="match status" value="1"/>
</dbReference>
<keyword evidence="2" id="KW-0689">Ribosomal protein</keyword>
<dbReference type="PROSITE" id="PS51664">
    <property type="entry name" value="YCAO"/>
    <property type="match status" value="1"/>
</dbReference>
<evidence type="ECO:0000313" key="3">
    <source>
        <dbReference type="Proteomes" id="UP000320653"/>
    </source>
</evidence>
<name>A0A561R767_9HYPH</name>
<accession>A0A561R767</accession>
<dbReference type="PANTHER" id="PTHR37809">
    <property type="entry name" value="RIBOSOMAL PROTEIN S12 METHYLTHIOTRANSFERASE ACCESSORY FACTOR YCAO"/>
    <property type="match status" value="1"/>
</dbReference>
<evidence type="ECO:0000259" key="1">
    <source>
        <dbReference type="PROSITE" id="PS51664"/>
    </source>
</evidence>
<feature type="domain" description="YcaO" evidence="1">
    <location>
        <begin position="69"/>
        <end position="408"/>
    </location>
</feature>
<protein>
    <submittedName>
        <fullName evidence="2">Ribosomal protein S12 methylthiotransferase accessory factor</fullName>
    </submittedName>
</protein>
<gene>
    <name evidence="2" type="ORF">FHW37_101240</name>
</gene>
<keyword evidence="3" id="KW-1185">Reference proteome</keyword>
<dbReference type="Proteomes" id="UP000320653">
    <property type="component" value="Unassembled WGS sequence"/>
</dbReference>
<dbReference type="Pfam" id="PF02624">
    <property type="entry name" value="YcaO"/>
    <property type="match status" value="1"/>
</dbReference>
<dbReference type="GO" id="GO:0016740">
    <property type="term" value="F:transferase activity"/>
    <property type="evidence" value="ECO:0007669"/>
    <property type="project" value="UniProtKB-KW"/>
</dbReference>
<comment type="caution">
    <text evidence="2">The sequence shown here is derived from an EMBL/GenBank/DDBJ whole genome shotgun (WGS) entry which is preliminary data.</text>
</comment>
<dbReference type="NCBIfam" id="TIGR00702">
    <property type="entry name" value="YcaO-type kinase domain"/>
    <property type="match status" value="1"/>
</dbReference>
<dbReference type="InterPro" id="IPR003776">
    <property type="entry name" value="YcaO-like_dom"/>
</dbReference>